<evidence type="ECO:0000313" key="4">
    <source>
        <dbReference type="EMBL" id="KAJ4954290.1"/>
    </source>
</evidence>
<dbReference type="GO" id="GO:0008168">
    <property type="term" value="F:methyltransferase activity"/>
    <property type="evidence" value="ECO:0007669"/>
    <property type="project" value="UniProtKB-KW"/>
</dbReference>
<gene>
    <name evidence="4" type="ORF">NE237_011073</name>
</gene>
<dbReference type="AlphaFoldDB" id="A0A9Q0JXL4"/>
<organism evidence="4 5">
    <name type="scientific">Protea cynaroides</name>
    <dbReference type="NCBI Taxonomy" id="273540"/>
    <lineage>
        <taxon>Eukaryota</taxon>
        <taxon>Viridiplantae</taxon>
        <taxon>Streptophyta</taxon>
        <taxon>Embryophyta</taxon>
        <taxon>Tracheophyta</taxon>
        <taxon>Spermatophyta</taxon>
        <taxon>Magnoliopsida</taxon>
        <taxon>Proteales</taxon>
        <taxon>Proteaceae</taxon>
        <taxon>Protea</taxon>
    </lineage>
</organism>
<dbReference type="Gene3D" id="3.40.50.150">
    <property type="entry name" value="Vaccinia Virus protein VP39"/>
    <property type="match status" value="1"/>
</dbReference>
<dbReference type="EMBL" id="JAMYWD010000011">
    <property type="protein sequence ID" value="KAJ4954290.1"/>
    <property type="molecule type" value="Genomic_DNA"/>
</dbReference>
<keyword evidence="2" id="KW-0489">Methyltransferase</keyword>
<evidence type="ECO:0000256" key="2">
    <source>
        <dbReference type="ARBA" id="ARBA00022603"/>
    </source>
</evidence>
<keyword evidence="5" id="KW-1185">Reference proteome</keyword>
<dbReference type="GO" id="GO:0032259">
    <property type="term" value="P:methylation"/>
    <property type="evidence" value="ECO:0007669"/>
    <property type="project" value="UniProtKB-KW"/>
</dbReference>
<evidence type="ECO:0000313" key="5">
    <source>
        <dbReference type="Proteomes" id="UP001141806"/>
    </source>
</evidence>
<dbReference type="PANTHER" id="PTHR12176">
    <property type="entry name" value="SAM-DEPENDENT METHYLTRANSFERASE SUPERFAMILY PROTEIN"/>
    <property type="match status" value="1"/>
</dbReference>
<dbReference type="InterPro" id="IPR029063">
    <property type="entry name" value="SAM-dependent_MTases_sf"/>
</dbReference>
<evidence type="ECO:0008006" key="6">
    <source>
        <dbReference type="Google" id="ProtNLM"/>
    </source>
</evidence>
<dbReference type="SUPFAM" id="SSF53335">
    <property type="entry name" value="S-adenosyl-L-methionine-dependent methyltransferases"/>
    <property type="match status" value="1"/>
</dbReference>
<protein>
    <recommendedName>
        <fullName evidence="6">S-adenosyl-L-methionine-dependent methyltransferase superfamily protein</fullName>
    </recommendedName>
</protein>
<comment type="caution">
    <text evidence="4">The sequence shown here is derived from an EMBL/GenBank/DDBJ whole genome shotgun (WGS) entry which is preliminary data.</text>
</comment>
<proteinExistence type="inferred from homology"/>
<dbReference type="PANTHER" id="PTHR12176:SF56">
    <property type="entry name" value="OS04G0510700 PROTEIN"/>
    <property type="match status" value="1"/>
</dbReference>
<keyword evidence="3" id="KW-0808">Transferase</keyword>
<reference evidence="4" key="1">
    <citation type="journal article" date="2023" name="Plant J.">
        <title>The genome of the king protea, Protea cynaroides.</title>
        <authorList>
            <person name="Chang J."/>
            <person name="Duong T.A."/>
            <person name="Schoeman C."/>
            <person name="Ma X."/>
            <person name="Roodt D."/>
            <person name="Barker N."/>
            <person name="Li Z."/>
            <person name="Van de Peer Y."/>
            <person name="Mizrachi E."/>
        </authorList>
    </citation>
    <scope>NUCLEOTIDE SEQUENCE</scope>
    <source>
        <tissue evidence="4">Young leaves</tissue>
    </source>
</reference>
<sequence>MRISVMWERARLSSSCKLRWFFSAARPSIIEDEGDWFYASEWWGTDPDGHTVLRSNSDKGNGVVSVVAYPSSRPGVVHWPKTEQWLQQRYAQVHPELENNGQFKILGYQWRVLRFNDTTRQSTVKIMAAYRKTDPGSVYLMQQAHCLAIPYLRSMVSVGLATLASCNYNLRSAIDGKKSMRILCVGHGGGSLPLFLASKILGATIDIVEIDPLVISASIQAMGFPAFARMKSSGERLLPKPTFTDQVLWKGVHERLFLYESDAEKFIVNNCNLYDLVFIDAYDGNDNFPHKLWDPDEPFLEALKSRLHPEHGTVVVNLHSDSDILNPDGSIPSFFEQLFPMGKYVSQVCQAYKDVLTDSGSDFDEGHSGLGFIVSVPWLCNQSLVVCRGVGMDVALDTNLVLHSFTSKCLELENALNLPFSCVQYIKRGFVLIN</sequence>
<evidence type="ECO:0000256" key="1">
    <source>
        <dbReference type="ARBA" id="ARBA00008361"/>
    </source>
</evidence>
<dbReference type="OrthoDB" id="411785at2759"/>
<comment type="similarity">
    <text evidence="1">Belongs to the methyltransferase superfamily.</text>
</comment>
<dbReference type="FunFam" id="3.40.50.150:FF:000351">
    <property type="entry name" value="S-adenosyl-L-methionine-dependent methyltransferase superfamily protein"/>
    <property type="match status" value="1"/>
</dbReference>
<accession>A0A9Q0JXL4</accession>
<evidence type="ECO:0000256" key="3">
    <source>
        <dbReference type="ARBA" id="ARBA00022679"/>
    </source>
</evidence>
<dbReference type="InterPro" id="IPR051419">
    <property type="entry name" value="Lys/N-term_MeTrsfase_sf"/>
</dbReference>
<dbReference type="Proteomes" id="UP001141806">
    <property type="component" value="Unassembled WGS sequence"/>
</dbReference>
<name>A0A9Q0JXL4_9MAGN</name>